<sequence length="132" mass="15129">IVAEFSQLMSADLMRSFYSGLDVHLPNKILLWLDANDSHQNCFFKGMSKDSYSFLKLCEPTDKIEDFLRGIHMDILIVSEELREDVFPKEINEISPILEECQVLTDISDVPKAFGLLMGLLYASNIDYPKHI</sequence>
<organism evidence="1 2">
    <name type="scientific">Triplophysa rosa</name>
    <name type="common">Cave loach</name>
    <dbReference type="NCBI Taxonomy" id="992332"/>
    <lineage>
        <taxon>Eukaryota</taxon>
        <taxon>Metazoa</taxon>
        <taxon>Chordata</taxon>
        <taxon>Craniata</taxon>
        <taxon>Vertebrata</taxon>
        <taxon>Euteleostomi</taxon>
        <taxon>Actinopterygii</taxon>
        <taxon>Neopterygii</taxon>
        <taxon>Teleostei</taxon>
        <taxon>Ostariophysi</taxon>
        <taxon>Cypriniformes</taxon>
        <taxon>Nemacheilidae</taxon>
        <taxon>Triplophysa</taxon>
    </lineage>
</organism>
<keyword evidence="2" id="KW-1185">Reference proteome</keyword>
<reference evidence="1" key="1">
    <citation type="submission" date="2021-02" db="EMBL/GenBank/DDBJ databases">
        <title>Comparative genomics reveals that relaxation of natural selection precedes convergent phenotypic evolution of cavefish.</title>
        <authorList>
            <person name="Peng Z."/>
        </authorList>
    </citation>
    <scope>NUCLEOTIDE SEQUENCE</scope>
    <source>
        <tissue evidence="1">Muscle</tissue>
    </source>
</reference>
<protein>
    <submittedName>
        <fullName evidence="1">Inositol hexakisphosphate and diphosphoinositol-pentakisphosphate kinase 2-like</fullName>
    </submittedName>
</protein>
<dbReference type="Proteomes" id="UP001059041">
    <property type="component" value="Linkage Group LG18"/>
</dbReference>
<keyword evidence="1" id="KW-0418">Kinase</keyword>
<gene>
    <name evidence="1" type="ORF">IRJ41_020219</name>
</gene>
<evidence type="ECO:0000313" key="2">
    <source>
        <dbReference type="Proteomes" id="UP001059041"/>
    </source>
</evidence>
<accession>A0A9W7TI88</accession>
<feature type="non-terminal residue" evidence="1">
    <location>
        <position position="1"/>
    </location>
</feature>
<keyword evidence="1" id="KW-0808">Transferase</keyword>
<dbReference type="AlphaFoldDB" id="A0A9W7TI88"/>
<feature type="non-terminal residue" evidence="1">
    <location>
        <position position="132"/>
    </location>
</feature>
<dbReference type="GO" id="GO:0016301">
    <property type="term" value="F:kinase activity"/>
    <property type="evidence" value="ECO:0007669"/>
    <property type="project" value="UniProtKB-KW"/>
</dbReference>
<evidence type="ECO:0000313" key="1">
    <source>
        <dbReference type="EMBL" id="KAI7797201.1"/>
    </source>
</evidence>
<comment type="caution">
    <text evidence="1">The sequence shown here is derived from an EMBL/GenBank/DDBJ whole genome shotgun (WGS) entry which is preliminary data.</text>
</comment>
<name>A0A9W7TI88_TRIRA</name>
<proteinExistence type="predicted"/>
<dbReference type="EMBL" id="JAFHDT010000018">
    <property type="protein sequence ID" value="KAI7797201.1"/>
    <property type="molecule type" value="Genomic_DNA"/>
</dbReference>